<keyword evidence="4" id="KW-1185">Reference proteome</keyword>
<dbReference type="RefSeq" id="WP_202243515.1">
    <property type="nucleotide sequence ID" value="NZ_JAESIY010000003.1"/>
</dbReference>
<dbReference type="NCBIfam" id="TIGR04183">
    <property type="entry name" value="Por_Secre_tail"/>
    <property type="match status" value="1"/>
</dbReference>
<dbReference type="EMBL" id="JAESIY010000003">
    <property type="protein sequence ID" value="MBL3655835.1"/>
    <property type="molecule type" value="Genomic_DNA"/>
</dbReference>
<dbReference type="InterPro" id="IPR035992">
    <property type="entry name" value="Ricin_B-like_lectins"/>
</dbReference>
<dbReference type="Pfam" id="PF18962">
    <property type="entry name" value="Por_Secre_tail"/>
    <property type="match status" value="1"/>
</dbReference>
<dbReference type="InterPro" id="IPR003961">
    <property type="entry name" value="FN3_dom"/>
</dbReference>
<dbReference type="PROSITE" id="PS50231">
    <property type="entry name" value="RICIN_B_LECTIN"/>
    <property type="match status" value="1"/>
</dbReference>
<dbReference type="Proteomes" id="UP000659388">
    <property type="component" value="Unassembled WGS sequence"/>
</dbReference>
<dbReference type="InterPro" id="IPR026444">
    <property type="entry name" value="Secre_tail"/>
</dbReference>
<dbReference type="GO" id="GO:0004553">
    <property type="term" value="F:hydrolase activity, hydrolyzing O-glycosyl compounds"/>
    <property type="evidence" value="ECO:0007669"/>
    <property type="project" value="UniProtKB-ARBA"/>
</dbReference>
<dbReference type="InterPro" id="IPR000772">
    <property type="entry name" value="Ricin_B_lectin"/>
</dbReference>
<gene>
    <name evidence="3" type="ORF">JL102_06820</name>
</gene>
<dbReference type="SUPFAM" id="SSF49265">
    <property type="entry name" value="Fibronectin type III"/>
    <property type="match status" value="1"/>
</dbReference>
<dbReference type="PANTHER" id="PTHR42535:SF2">
    <property type="entry name" value="CHROMOSOME UNDETERMINED SCAFFOLD_146, WHOLE GENOME SHOTGUN SEQUENCE"/>
    <property type="match status" value="1"/>
</dbReference>
<dbReference type="GO" id="GO:0005975">
    <property type="term" value="P:carbohydrate metabolic process"/>
    <property type="evidence" value="ECO:0007669"/>
    <property type="project" value="UniProtKB-ARBA"/>
</dbReference>
<evidence type="ECO:0000313" key="3">
    <source>
        <dbReference type="EMBL" id="MBL3655835.1"/>
    </source>
</evidence>
<name>A0A937F4X7_9BACT</name>
<dbReference type="PROSITE" id="PS50853">
    <property type="entry name" value="FN3"/>
    <property type="match status" value="1"/>
</dbReference>
<feature type="domain" description="Fibronectin type-III" evidence="2">
    <location>
        <begin position="535"/>
        <end position="628"/>
    </location>
</feature>
<dbReference type="AlphaFoldDB" id="A0A937F4X7"/>
<dbReference type="InterPro" id="IPR036116">
    <property type="entry name" value="FN3_sf"/>
</dbReference>
<feature type="chain" id="PRO_5036782680" evidence="1">
    <location>
        <begin position="24"/>
        <end position="927"/>
    </location>
</feature>
<dbReference type="SUPFAM" id="SSF49899">
    <property type="entry name" value="Concanavalin A-like lectins/glucanases"/>
    <property type="match status" value="1"/>
</dbReference>
<evidence type="ECO:0000256" key="1">
    <source>
        <dbReference type="SAM" id="SignalP"/>
    </source>
</evidence>
<dbReference type="Gene3D" id="2.80.10.50">
    <property type="match status" value="3"/>
</dbReference>
<keyword evidence="1" id="KW-0732">Signal</keyword>
<organism evidence="3 4">
    <name type="scientific">Fulvivirga sediminis</name>
    <dbReference type="NCBI Taxonomy" id="2803949"/>
    <lineage>
        <taxon>Bacteria</taxon>
        <taxon>Pseudomonadati</taxon>
        <taxon>Bacteroidota</taxon>
        <taxon>Cytophagia</taxon>
        <taxon>Cytophagales</taxon>
        <taxon>Fulvivirgaceae</taxon>
        <taxon>Fulvivirga</taxon>
    </lineage>
</organism>
<dbReference type="InterPro" id="IPR013783">
    <property type="entry name" value="Ig-like_fold"/>
</dbReference>
<protein>
    <submittedName>
        <fullName evidence="3">RICIN domain-containing protein</fullName>
    </submittedName>
</protein>
<dbReference type="CDD" id="cd00161">
    <property type="entry name" value="beta-trefoil_Ricin-like"/>
    <property type="match status" value="1"/>
</dbReference>
<reference evidence="3" key="1">
    <citation type="submission" date="2021-01" db="EMBL/GenBank/DDBJ databases">
        <title>Fulvivirga kasyanovii gen. nov., sp nov., a novel member of the phylum Bacteroidetes isolated from seawater in a mussel farm.</title>
        <authorList>
            <person name="Zhao L.-H."/>
            <person name="Wang Z.-J."/>
        </authorList>
    </citation>
    <scope>NUCLEOTIDE SEQUENCE</scope>
    <source>
        <strain evidence="3">2943</strain>
    </source>
</reference>
<sequence>MKIKTIIRFGVILLLMAVLQAHAQTSSSDYLEAQPIPDRTLYYSVSDAGENKPITWGLDLAWLSEGNIRRGIAFMGKDRVDVVRSSFTPTSPLINGDLAPEEMDILNQRLNIIDLLSPSTQVVLNSDHPRVDAWFQGNASHWAQLIDVTTAHHQNRGRTVITVSPFNEPDYSATGQGTIEDFYNVAGELRQNYPRFDQIRISGGNTLNADQALPWYNFLNDRLDEGNTHQLAGSFDSYANFFQTVRANGHHATNDELHNVMEAMVGVEYGMQTGIWWGTAELARGEFVKASDGKRLAYAEHRPNWTAASVYKAPDGKIQAFGGTSERQAATTTYSFVSKDRDVYYDGYGPQREYTMVMPGGNGYQQGQTNAERVVNITWGDDIQPAINGQYILVNKASGQVMEVAGGSTEAGANLQQGSYSGNAYQKWNVTPVDSRIGGDFSYFTITALHSGKSPDILNWSLDNGADIIVWDNTKGGNQQWYLDYAGDGWFYIRSRHSAQCITTDGSNIVQWEPTNSENQQWRLLPLDAAVEFSAPSKPQNLKAKANAASIKLDWTANIVQDLRGYNIYRAESNNGPYNTIGRNVTANSFVDNTTRKNVNYFYKIKATDKSLNSSIYSNTVSATISNAEEMIAHYSFDANTRDHTVNLNHAAAFSNTPFVEGKKSQAISLNGSNTFLQLPSTLPHHEEISIATWVYWKGGNAWQRIFDFGNSEQENMFLTPSSGSGQLRFGIKNGGEEQTLSADALPVNQWSHVVITLSEAGASMYVNGLLVDESSSISITPLDFKPVRNYIGRSQYPDPLFNGLIDDFRVYNYEISVNEINNLNSAQSNVNLPDTSDEVTTRIDEVTDNKVNISPNPTSDFLNIHMSSDIKEIDVSVSDLSGKKILNTQSIESTHSLNLTGLEPGMYIIRIKSKGEVIKTERIIKN</sequence>
<dbReference type="Pfam" id="PF14200">
    <property type="entry name" value="RicinB_lectin_2"/>
    <property type="match status" value="2"/>
</dbReference>
<evidence type="ECO:0000313" key="4">
    <source>
        <dbReference type="Proteomes" id="UP000659388"/>
    </source>
</evidence>
<dbReference type="SUPFAM" id="SSF50370">
    <property type="entry name" value="Ricin B-like lectins"/>
    <property type="match status" value="1"/>
</dbReference>
<dbReference type="Gene3D" id="2.60.120.200">
    <property type="match status" value="1"/>
</dbReference>
<dbReference type="Pfam" id="PF13385">
    <property type="entry name" value="Laminin_G_3"/>
    <property type="match status" value="1"/>
</dbReference>
<dbReference type="Gene3D" id="2.60.40.10">
    <property type="entry name" value="Immunoglobulins"/>
    <property type="match status" value="1"/>
</dbReference>
<dbReference type="PANTHER" id="PTHR42535">
    <property type="entry name" value="OOKINETE PROTEIN, PUTATIVE-RELATED"/>
    <property type="match status" value="1"/>
</dbReference>
<feature type="signal peptide" evidence="1">
    <location>
        <begin position="1"/>
        <end position="23"/>
    </location>
</feature>
<evidence type="ECO:0000259" key="2">
    <source>
        <dbReference type="PROSITE" id="PS50853"/>
    </source>
</evidence>
<dbReference type="InterPro" id="IPR013320">
    <property type="entry name" value="ConA-like_dom_sf"/>
</dbReference>
<proteinExistence type="predicted"/>
<dbReference type="SMART" id="SM00458">
    <property type="entry name" value="RICIN"/>
    <property type="match status" value="1"/>
</dbReference>
<accession>A0A937F4X7</accession>
<comment type="caution">
    <text evidence="3">The sequence shown here is derived from an EMBL/GenBank/DDBJ whole genome shotgun (WGS) entry which is preliminary data.</text>
</comment>